<keyword evidence="16" id="KW-1185">Reference proteome</keyword>
<evidence type="ECO:0000256" key="1">
    <source>
        <dbReference type="ARBA" id="ARBA00004323"/>
    </source>
</evidence>
<evidence type="ECO:0000256" key="5">
    <source>
        <dbReference type="ARBA" id="ARBA00022692"/>
    </source>
</evidence>
<reference evidence="15 16" key="1">
    <citation type="submission" date="2020-04" db="EMBL/GenBank/DDBJ databases">
        <title>Plant Genome Project.</title>
        <authorList>
            <person name="Zhang R.-G."/>
        </authorList>
    </citation>
    <scope>NUCLEOTIDE SEQUENCE [LARGE SCALE GENOMIC DNA]</scope>
    <source>
        <strain evidence="15">YNK0</strain>
        <tissue evidence="15">Leaf</tissue>
    </source>
</reference>
<comment type="caution">
    <text evidence="15">The sequence shown here is derived from an EMBL/GenBank/DDBJ whole genome shotgun (WGS) entry which is preliminary data.</text>
</comment>
<comment type="subcellular location">
    <subcellularLocation>
        <location evidence="1 14">Golgi apparatus membrane</location>
        <topology evidence="1 14">Single-pass type II membrane protein</topology>
    </subcellularLocation>
</comment>
<dbReference type="GO" id="GO:0000139">
    <property type="term" value="C:Golgi membrane"/>
    <property type="evidence" value="ECO:0007669"/>
    <property type="project" value="UniProtKB-SubCell"/>
</dbReference>
<evidence type="ECO:0000256" key="6">
    <source>
        <dbReference type="ARBA" id="ARBA00022968"/>
    </source>
</evidence>
<keyword evidence="12" id="KW-0464">Manganese</keyword>
<dbReference type="InterPro" id="IPR005027">
    <property type="entry name" value="Glyco_trans_43"/>
</dbReference>
<evidence type="ECO:0000256" key="3">
    <source>
        <dbReference type="ARBA" id="ARBA00022676"/>
    </source>
</evidence>
<keyword evidence="7 14" id="KW-1133">Transmembrane helix</keyword>
<dbReference type="AlphaFoldDB" id="A0A834ZBP4"/>
<keyword evidence="12" id="KW-0479">Metal-binding</keyword>
<sequence>MASIRRTLSPVPRAGAMQNGEAYFAASPLSKSSSCTQNYSPSGGLLSSLFGSLDSHSVFYKTRTVALSIFTQRASRTSERSKSKGQIWRRAFFHFFICFMIGIFVGFTPLISTNLSINLVSKHQVFFFKVIPPAGNAHPYNGISRNGGPLNESPALNESASLETQVKKKQELSNGIFDDSPVTQSSNKDSEFVYRKLLIIVTSTYARPFQAYYLNLLAHALRLVPPPLLWIVVEMSSQSAETADILRRTGVMYRHLVFDKNLTSIRDTGVHQRNVALSHIETHQLDGIVYFADDDKMYSVNLFEQLREIRRFGTWPVAMLTESQNKVILEGPVCNESQVIGWHTNERIRTFRRFHTDMSGFAFNSTILWDPKRWHRSFLEPIRQLDTASPDRSELSVYPLGWDSQASTFIEQIVEDESQMEGPVKDCSRVMLWHLHLEASHPFYPRGWFMKKNLDVVVPLA</sequence>
<dbReference type="Gene3D" id="3.90.550.10">
    <property type="entry name" value="Spore Coat Polysaccharide Biosynthesis Protein SpsA, Chain A"/>
    <property type="match status" value="1"/>
</dbReference>
<feature type="transmembrane region" description="Helical" evidence="14">
    <location>
        <begin position="91"/>
        <end position="111"/>
    </location>
</feature>
<evidence type="ECO:0000256" key="8">
    <source>
        <dbReference type="ARBA" id="ARBA00023034"/>
    </source>
</evidence>
<gene>
    <name evidence="15" type="ORF">HHK36_014139</name>
</gene>
<feature type="site" description="Interaction with galactose moiety of substrate glycoprotein" evidence="13">
    <location>
        <position position="330"/>
    </location>
</feature>
<keyword evidence="4 14" id="KW-0808">Transferase</keyword>
<dbReference type="PANTHER" id="PTHR10896:SF20">
    <property type="entry name" value="BETA-1,4-XYLOSYLTRANSFERASE IRX9L-RELATED"/>
    <property type="match status" value="1"/>
</dbReference>
<dbReference type="GO" id="GO:0015018">
    <property type="term" value="F:galactosylgalactosylxylosylprotein 3-beta-glucuronosyltransferase activity"/>
    <property type="evidence" value="ECO:0007669"/>
    <property type="project" value="InterPro"/>
</dbReference>
<evidence type="ECO:0000256" key="13">
    <source>
        <dbReference type="PIRSR" id="PIRSR605027-4"/>
    </source>
</evidence>
<evidence type="ECO:0000313" key="15">
    <source>
        <dbReference type="EMBL" id="KAF8400836.1"/>
    </source>
</evidence>
<keyword evidence="9 14" id="KW-0472">Membrane</keyword>
<name>A0A834ZBP4_TETSI</name>
<keyword evidence="3" id="KW-0328">Glycosyltransferase</keyword>
<evidence type="ECO:0000256" key="10">
    <source>
        <dbReference type="ARBA" id="ARBA00023180"/>
    </source>
</evidence>
<keyword evidence="11 14" id="KW-0961">Cell wall biogenesis/degradation</keyword>
<keyword evidence="6 14" id="KW-0735">Signal-anchor</keyword>
<dbReference type="OrthoDB" id="675023at2759"/>
<keyword evidence="8 14" id="KW-0333">Golgi apparatus</keyword>
<keyword evidence="10" id="KW-0325">Glycoprotein</keyword>
<dbReference type="CDD" id="cd00218">
    <property type="entry name" value="GlcAT-I"/>
    <property type="match status" value="1"/>
</dbReference>
<dbReference type="GO" id="GO:0009834">
    <property type="term" value="P:plant-type secondary cell wall biogenesis"/>
    <property type="evidence" value="ECO:0007669"/>
    <property type="project" value="TreeGrafter"/>
</dbReference>
<dbReference type="GO" id="GO:0071555">
    <property type="term" value="P:cell wall organization"/>
    <property type="evidence" value="ECO:0007669"/>
    <property type="project" value="UniProtKB-KW"/>
</dbReference>
<feature type="binding site" evidence="12">
    <location>
        <position position="295"/>
    </location>
    <ligand>
        <name>Mn(2+)</name>
        <dbReference type="ChEBI" id="CHEBI:29035"/>
    </ligand>
</feature>
<evidence type="ECO:0000256" key="14">
    <source>
        <dbReference type="RuleBase" id="RU363127"/>
    </source>
</evidence>
<evidence type="ECO:0000256" key="9">
    <source>
        <dbReference type="ARBA" id="ARBA00023136"/>
    </source>
</evidence>
<evidence type="ECO:0000313" key="16">
    <source>
        <dbReference type="Proteomes" id="UP000655225"/>
    </source>
</evidence>
<dbReference type="Proteomes" id="UP000655225">
    <property type="component" value="Unassembled WGS sequence"/>
</dbReference>
<dbReference type="EMBL" id="JABCRI010000009">
    <property type="protein sequence ID" value="KAF8400836.1"/>
    <property type="molecule type" value="Genomic_DNA"/>
</dbReference>
<dbReference type="PANTHER" id="PTHR10896">
    <property type="entry name" value="GALACTOSYLGALACTOSYLXYLOSYLPROTEIN 3-BETA-GLUCURONOSYLTRANSFERASE BETA-1,3-GLUCURONYLTRANSFERASE"/>
    <property type="match status" value="1"/>
</dbReference>
<evidence type="ECO:0000256" key="2">
    <source>
        <dbReference type="ARBA" id="ARBA00007706"/>
    </source>
</evidence>
<evidence type="ECO:0000256" key="4">
    <source>
        <dbReference type="ARBA" id="ARBA00022679"/>
    </source>
</evidence>
<evidence type="ECO:0000256" key="7">
    <source>
        <dbReference type="ARBA" id="ARBA00022989"/>
    </source>
</evidence>
<dbReference type="FunFam" id="3.90.550.10:FF:000064">
    <property type="entry name" value="Glycosyltransferases"/>
    <property type="match status" value="1"/>
</dbReference>
<dbReference type="SUPFAM" id="SSF53448">
    <property type="entry name" value="Nucleotide-diphospho-sugar transferases"/>
    <property type="match status" value="1"/>
</dbReference>
<protein>
    <recommendedName>
        <fullName evidence="14">Glycosyltransferases</fullName>
        <ecNumber evidence="14">2.4.-.-</ecNumber>
    </recommendedName>
</protein>
<comment type="function">
    <text evidence="14">Involved in the synthesis of glucuronoxylan hemicellulose in secondary cell walls.</text>
</comment>
<dbReference type="EC" id="2.4.-.-" evidence="14"/>
<organism evidence="15 16">
    <name type="scientific">Tetracentron sinense</name>
    <name type="common">Spur-leaf</name>
    <dbReference type="NCBI Taxonomy" id="13715"/>
    <lineage>
        <taxon>Eukaryota</taxon>
        <taxon>Viridiplantae</taxon>
        <taxon>Streptophyta</taxon>
        <taxon>Embryophyta</taxon>
        <taxon>Tracheophyta</taxon>
        <taxon>Spermatophyta</taxon>
        <taxon>Magnoliopsida</taxon>
        <taxon>Trochodendrales</taxon>
        <taxon>Trochodendraceae</taxon>
        <taxon>Tetracentron</taxon>
    </lineage>
</organism>
<dbReference type="InterPro" id="IPR029044">
    <property type="entry name" value="Nucleotide-diphossugar_trans"/>
</dbReference>
<evidence type="ECO:0000256" key="12">
    <source>
        <dbReference type="PIRSR" id="PIRSR605027-3"/>
    </source>
</evidence>
<dbReference type="Pfam" id="PF03360">
    <property type="entry name" value="Glyco_transf_43"/>
    <property type="match status" value="1"/>
</dbReference>
<proteinExistence type="inferred from homology"/>
<keyword evidence="5 14" id="KW-0812">Transmembrane</keyword>
<accession>A0A834ZBP4</accession>
<dbReference type="OMA" id="HTGLHEV"/>
<comment type="cofactor">
    <cofactor evidence="12">
        <name>Mn(2+)</name>
        <dbReference type="ChEBI" id="CHEBI:29035"/>
    </cofactor>
</comment>
<comment type="similarity">
    <text evidence="2 14">Belongs to the glycosyltransferase 43 family.</text>
</comment>
<dbReference type="GO" id="GO:0046872">
    <property type="term" value="F:metal ion binding"/>
    <property type="evidence" value="ECO:0007669"/>
    <property type="project" value="UniProtKB-KW"/>
</dbReference>
<dbReference type="GO" id="GO:0010417">
    <property type="term" value="P:glucuronoxylan biosynthetic process"/>
    <property type="evidence" value="ECO:0007669"/>
    <property type="project" value="TreeGrafter"/>
</dbReference>
<dbReference type="GO" id="GO:0042285">
    <property type="term" value="F:xylosyltransferase activity"/>
    <property type="evidence" value="ECO:0007669"/>
    <property type="project" value="TreeGrafter"/>
</dbReference>
<evidence type="ECO:0000256" key="11">
    <source>
        <dbReference type="ARBA" id="ARBA00023316"/>
    </source>
</evidence>